<keyword evidence="2" id="KW-1185">Reference proteome</keyword>
<name>A0A6I4MSE1_9ACTN</name>
<evidence type="ECO:0000313" key="2">
    <source>
        <dbReference type="Proteomes" id="UP000462055"/>
    </source>
</evidence>
<sequence length="46" mass="4816">MRALDSGLPAEDADRAALCRSILAGRRLIAALDDAAGELLRALDAH</sequence>
<dbReference type="AlphaFoldDB" id="A0A6I4MSE1"/>
<organism evidence="1 2">
    <name type="scientific">Actinomadura physcomitrii</name>
    <dbReference type="NCBI Taxonomy" id="2650748"/>
    <lineage>
        <taxon>Bacteria</taxon>
        <taxon>Bacillati</taxon>
        <taxon>Actinomycetota</taxon>
        <taxon>Actinomycetes</taxon>
        <taxon>Streptosporangiales</taxon>
        <taxon>Thermomonosporaceae</taxon>
        <taxon>Actinomadura</taxon>
    </lineage>
</organism>
<gene>
    <name evidence="1" type="ORF">F8568_035885</name>
</gene>
<dbReference type="Proteomes" id="UP000462055">
    <property type="component" value="Unassembled WGS sequence"/>
</dbReference>
<accession>A0A6I4MSE1</accession>
<proteinExistence type="predicted"/>
<reference evidence="1" key="1">
    <citation type="submission" date="2019-12" db="EMBL/GenBank/DDBJ databases">
        <title>Actinomadura physcomitrii sp. nov., a novel actinomycete isolated from moss [Physcomitrium sphaericum (Ludw) Fuernr].</title>
        <authorList>
            <person name="Zhuang X."/>
        </authorList>
    </citation>
    <scope>NUCLEOTIDE SEQUENCE [LARGE SCALE GENOMIC DNA]</scope>
    <source>
        <strain evidence="1">LD22</strain>
    </source>
</reference>
<comment type="caution">
    <text evidence="1">The sequence shown here is derived from an EMBL/GenBank/DDBJ whole genome shotgun (WGS) entry which is preliminary data.</text>
</comment>
<dbReference type="EMBL" id="WBMS02000040">
    <property type="protein sequence ID" value="MWA05649.1"/>
    <property type="molecule type" value="Genomic_DNA"/>
</dbReference>
<evidence type="ECO:0000313" key="1">
    <source>
        <dbReference type="EMBL" id="MWA05649.1"/>
    </source>
</evidence>
<dbReference type="RefSeq" id="WP_160573888.1">
    <property type="nucleotide sequence ID" value="NZ_WBMS02000040.1"/>
</dbReference>
<protein>
    <submittedName>
        <fullName evidence="1">Uncharacterized protein</fullName>
    </submittedName>
</protein>